<evidence type="ECO:0000256" key="1">
    <source>
        <dbReference type="SAM" id="MobiDB-lite"/>
    </source>
</evidence>
<dbReference type="NCBIfam" id="TIGR00702">
    <property type="entry name" value="YcaO-type kinase domain"/>
    <property type="match status" value="1"/>
</dbReference>
<feature type="region of interest" description="Disordered" evidence="1">
    <location>
        <begin position="1"/>
        <end position="38"/>
    </location>
</feature>
<evidence type="ECO:0000313" key="4">
    <source>
        <dbReference type="Proteomes" id="UP000272888"/>
    </source>
</evidence>
<evidence type="ECO:0000313" key="3">
    <source>
        <dbReference type="EMBL" id="RKH60852.1"/>
    </source>
</evidence>
<dbReference type="RefSeq" id="WP_120643652.1">
    <property type="nucleotide sequence ID" value="NZ_RAWB01000106.1"/>
</dbReference>
<dbReference type="Gene3D" id="3.30.1330.230">
    <property type="match status" value="2"/>
</dbReference>
<dbReference type="InterPro" id="IPR003776">
    <property type="entry name" value="YcaO-like_dom"/>
</dbReference>
<dbReference type="AlphaFoldDB" id="A0A3A8Q7R0"/>
<name>A0A3A8Q7R0_9BACT</name>
<dbReference type="PANTHER" id="PTHR37809">
    <property type="entry name" value="RIBOSOMAL PROTEIN S12 METHYLTHIOTRANSFERASE ACCESSORY FACTOR YCAO"/>
    <property type="match status" value="1"/>
</dbReference>
<organism evidence="3 4">
    <name type="scientific">Corallococcus llansteffanensis</name>
    <dbReference type="NCBI Taxonomy" id="2316731"/>
    <lineage>
        <taxon>Bacteria</taxon>
        <taxon>Pseudomonadati</taxon>
        <taxon>Myxococcota</taxon>
        <taxon>Myxococcia</taxon>
        <taxon>Myxococcales</taxon>
        <taxon>Cystobacterineae</taxon>
        <taxon>Myxococcaceae</taxon>
        <taxon>Corallococcus</taxon>
    </lineage>
</organism>
<protein>
    <recommendedName>
        <fullName evidence="2">YcaO domain-containing protein</fullName>
    </recommendedName>
</protein>
<sequence>MANEHPVTIQTCRSEEPEAPSAKHHRHGTHRQTSPEATVERVRPLLPLMGITRVADVTGLDTLGIPVVMVCRPRARSLSVSQGKGLTLAAARASGLMESVEHYHAEHITLPLKLGTVNELRFGHHLAAIDLMARHAATELHDNLRLFWVAGADLAAGGTPTWVPFELVHTDFSLPILAGSGAFLMSSSGLASGNHRLEAVSHAVCELVERDAVTLWRLAGKAHQDSRRVDLSTVEDPGCREVLDRYERVGATVFVWEVTSDVGIAAFACTLVDREPDPYRPIGPMGGFGCHPSRGIALLRALTEAAQSRLTLITGARDDVRFGMGSLEEDLEAARRCLATQGAVPARRSFLQAPDHASDTFDEDVSWEVEQLRARGLTQVIAVDLTRHELGIPVVRVVIPGLEPLNDIPGYVPGARARACLREAHP</sequence>
<gene>
    <name evidence="3" type="ORF">D7V93_12705</name>
</gene>
<comment type="caution">
    <text evidence="3">The sequence shown here is derived from an EMBL/GenBank/DDBJ whole genome shotgun (WGS) entry which is preliminary data.</text>
</comment>
<dbReference type="PROSITE" id="PS51664">
    <property type="entry name" value="YCAO"/>
    <property type="match status" value="1"/>
</dbReference>
<feature type="domain" description="YcaO" evidence="2">
    <location>
        <begin position="83"/>
        <end position="426"/>
    </location>
</feature>
<reference evidence="4" key="1">
    <citation type="submission" date="2018-09" db="EMBL/GenBank/DDBJ databases">
        <authorList>
            <person name="Livingstone P.G."/>
            <person name="Whitworth D.E."/>
        </authorList>
    </citation>
    <scope>NUCLEOTIDE SEQUENCE [LARGE SCALE GENOMIC DNA]</scope>
    <source>
        <strain evidence="4">CA051B</strain>
    </source>
</reference>
<keyword evidence="4" id="KW-1185">Reference proteome</keyword>
<dbReference type="EMBL" id="RAWB01000106">
    <property type="protein sequence ID" value="RKH60852.1"/>
    <property type="molecule type" value="Genomic_DNA"/>
</dbReference>
<dbReference type="Proteomes" id="UP000272888">
    <property type="component" value="Unassembled WGS sequence"/>
</dbReference>
<accession>A0A3A8Q7R0</accession>
<evidence type="ECO:0000259" key="2">
    <source>
        <dbReference type="PROSITE" id="PS51664"/>
    </source>
</evidence>
<proteinExistence type="predicted"/>
<dbReference type="Pfam" id="PF02624">
    <property type="entry name" value="YcaO"/>
    <property type="match status" value="1"/>
</dbReference>
<dbReference type="PANTHER" id="PTHR37809:SF1">
    <property type="entry name" value="RIBOSOMAL PROTEIN S12 METHYLTHIOTRANSFERASE ACCESSORY FACTOR YCAO"/>
    <property type="match status" value="1"/>
</dbReference>